<comment type="caution">
    <text evidence="2">The sequence shown here is derived from an EMBL/GenBank/DDBJ whole genome shotgun (WGS) entry which is preliminary data.</text>
</comment>
<proteinExistence type="predicted"/>
<name>X1A2R2_9ZZZZ</name>
<accession>X1A2R2</accession>
<gene>
    <name evidence="2" type="ORF">S01H4_15139</name>
</gene>
<dbReference type="AlphaFoldDB" id="X1A2R2"/>
<feature type="domain" description="Type II secretion system protein GspE N-terminal" evidence="1">
    <location>
        <begin position="28"/>
        <end position="112"/>
    </location>
</feature>
<dbReference type="SUPFAM" id="SSF160246">
    <property type="entry name" value="EspE N-terminal domain-like"/>
    <property type="match status" value="1"/>
</dbReference>
<reference evidence="2" key="1">
    <citation type="journal article" date="2014" name="Front. Microbiol.">
        <title>High frequency of phylogenetically diverse reductive dehalogenase-homologous genes in deep subseafloor sedimentary metagenomes.</title>
        <authorList>
            <person name="Kawai M."/>
            <person name="Futagami T."/>
            <person name="Toyoda A."/>
            <person name="Takaki Y."/>
            <person name="Nishi S."/>
            <person name="Hori S."/>
            <person name="Arai W."/>
            <person name="Tsubouchi T."/>
            <person name="Morono Y."/>
            <person name="Uchiyama I."/>
            <person name="Ito T."/>
            <person name="Fujiyama A."/>
            <person name="Inagaki F."/>
            <person name="Takami H."/>
        </authorList>
    </citation>
    <scope>NUCLEOTIDE SEQUENCE</scope>
    <source>
        <strain evidence="2">Expedition CK06-06</strain>
    </source>
</reference>
<evidence type="ECO:0000259" key="1">
    <source>
        <dbReference type="Pfam" id="PF05157"/>
    </source>
</evidence>
<dbReference type="InterPro" id="IPR037257">
    <property type="entry name" value="T2SS_E_N_sf"/>
</dbReference>
<dbReference type="InterPro" id="IPR007831">
    <property type="entry name" value="T2SS_GspE_N"/>
</dbReference>
<evidence type="ECO:0000313" key="2">
    <source>
        <dbReference type="EMBL" id="GAG67098.1"/>
    </source>
</evidence>
<feature type="non-terminal residue" evidence="2">
    <location>
        <position position="144"/>
    </location>
</feature>
<dbReference type="FunFam" id="3.30.300.160:FF:000002">
    <property type="entry name" value="Type II secretion system protein E"/>
    <property type="match status" value="1"/>
</dbReference>
<organism evidence="2">
    <name type="scientific">marine sediment metagenome</name>
    <dbReference type="NCBI Taxonomy" id="412755"/>
    <lineage>
        <taxon>unclassified sequences</taxon>
        <taxon>metagenomes</taxon>
        <taxon>ecological metagenomes</taxon>
    </lineage>
</organism>
<dbReference type="Gene3D" id="3.30.300.160">
    <property type="entry name" value="Type II secretion system, protein E, N-terminal domain"/>
    <property type="match status" value="1"/>
</dbReference>
<protein>
    <recommendedName>
        <fullName evidence="1">Type II secretion system protein GspE N-terminal domain-containing protein</fullName>
    </recommendedName>
</protein>
<dbReference type="EMBL" id="BART01006632">
    <property type="protein sequence ID" value="GAG67098.1"/>
    <property type="molecule type" value="Genomic_DNA"/>
</dbReference>
<dbReference type="Pfam" id="PF05157">
    <property type="entry name" value="MshEN"/>
    <property type="match status" value="1"/>
</dbReference>
<sequence length="144" mass="16394">MNRPLAQVLVEKNLVDEQKLSKLIAKFFDVEYIDLASKKIPEKILDYVPEELARSSEIVPFNTKGNALYLAMRDPKDLGTIDLIRKETGLDIKPFYITQQALTNTLNQYSQSIKKEFAEIITKTAQKPTKGKLKDIAQEVPVIK</sequence>